<proteinExistence type="predicted"/>
<keyword evidence="2" id="KW-0812">Transmembrane</keyword>
<evidence type="ECO:0000313" key="3">
    <source>
        <dbReference type="EMBL" id="MBW4660129.1"/>
    </source>
</evidence>
<name>A0A951QDY2_9CYAN</name>
<sequence length="72" mass="7646">MEPGSTASNPPVQTSQPLANLLGTLIALLTLTVPMIAIAHFSSDHVSSSNSSEEFSVGQVWQTPPQILKSRE</sequence>
<feature type="compositionally biased region" description="Low complexity" evidence="1">
    <location>
        <begin position="46"/>
        <end position="57"/>
    </location>
</feature>
<keyword evidence="2" id="KW-1133">Transmembrane helix</keyword>
<evidence type="ECO:0000313" key="4">
    <source>
        <dbReference type="Proteomes" id="UP000757435"/>
    </source>
</evidence>
<accession>A0A951QDY2</accession>
<reference evidence="3" key="2">
    <citation type="journal article" date="2022" name="Microbiol. Resour. Announc.">
        <title>Metagenome Sequencing to Explore Phylogenomics of Terrestrial Cyanobacteria.</title>
        <authorList>
            <person name="Ward R.D."/>
            <person name="Stajich J.E."/>
            <person name="Johansen J.R."/>
            <person name="Huntemann M."/>
            <person name="Clum A."/>
            <person name="Foster B."/>
            <person name="Foster B."/>
            <person name="Roux S."/>
            <person name="Palaniappan K."/>
            <person name="Varghese N."/>
            <person name="Mukherjee S."/>
            <person name="Reddy T.B.K."/>
            <person name="Daum C."/>
            <person name="Copeland A."/>
            <person name="Chen I.A."/>
            <person name="Ivanova N.N."/>
            <person name="Kyrpides N.C."/>
            <person name="Shapiro N."/>
            <person name="Eloe-Fadrosh E.A."/>
            <person name="Pietrasiak N."/>
        </authorList>
    </citation>
    <scope>NUCLEOTIDE SEQUENCE</scope>
    <source>
        <strain evidence="3">UHER 2000/2452</strain>
    </source>
</reference>
<reference evidence="3" key="1">
    <citation type="submission" date="2021-05" db="EMBL/GenBank/DDBJ databases">
        <authorList>
            <person name="Pietrasiak N."/>
            <person name="Ward R."/>
            <person name="Stajich J.E."/>
            <person name="Kurbessoian T."/>
        </authorList>
    </citation>
    <scope>NUCLEOTIDE SEQUENCE</scope>
    <source>
        <strain evidence="3">UHER 2000/2452</strain>
    </source>
</reference>
<comment type="caution">
    <text evidence="3">The sequence shown here is derived from an EMBL/GenBank/DDBJ whole genome shotgun (WGS) entry which is preliminary data.</text>
</comment>
<keyword evidence="2" id="KW-0472">Membrane</keyword>
<dbReference type="Proteomes" id="UP000757435">
    <property type="component" value="Unassembled WGS sequence"/>
</dbReference>
<organism evidence="3 4">
    <name type="scientific">Drouetiella hepatica Uher 2000/2452</name>
    <dbReference type="NCBI Taxonomy" id="904376"/>
    <lineage>
        <taxon>Bacteria</taxon>
        <taxon>Bacillati</taxon>
        <taxon>Cyanobacteriota</taxon>
        <taxon>Cyanophyceae</taxon>
        <taxon>Oculatellales</taxon>
        <taxon>Oculatellaceae</taxon>
        <taxon>Drouetiella</taxon>
    </lineage>
</organism>
<evidence type="ECO:0000256" key="1">
    <source>
        <dbReference type="SAM" id="MobiDB-lite"/>
    </source>
</evidence>
<feature type="region of interest" description="Disordered" evidence="1">
    <location>
        <begin position="46"/>
        <end position="72"/>
    </location>
</feature>
<dbReference type="EMBL" id="JAHHHD010000018">
    <property type="protein sequence ID" value="MBW4660129.1"/>
    <property type="molecule type" value="Genomic_DNA"/>
</dbReference>
<protein>
    <submittedName>
        <fullName evidence="3">Uncharacterized protein</fullName>
    </submittedName>
</protein>
<dbReference type="AlphaFoldDB" id="A0A951QDY2"/>
<evidence type="ECO:0000256" key="2">
    <source>
        <dbReference type="SAM" id="Phobius"/>
    </source>
</evidence>
<gene>
    <name evidence="3" type="ORF">KME15_15750</name>
</gene>
<feature type="transmembrane region" description="Helical" evidence="2">
    <location>
        <begin position="20"/>
        <end position="41"/>
    </location>
</feature>